<evidence type="ECO:0000256" key="7">
    <source>
        <dbReference type="RuleBase" id="RU363037"/>
    </source>
</evidence>
<dbReference type="Proteomes" id="UP001230685">
    <property type="component" value="Unassembled WGS sequence"/>
</dbReference>
<reference evidence="9 10" key="1">
    <citation type="submission" date="2023-07" db="EMBL/GenBank/DDBJ databases">
        <authorList>
            <person name="Kim M.K."/>
        </authorList>
    </citation>
    <scope>NUCLEOTIDE SEQUENCE [LARGE SCALE GENOMIC DNA]</scope>
    <source>
        <strain evidence="9 10">KR1UV-12</strain>
    </source>
</reference>
<dbReference type="RefSeq" id="WP_305173709.1">
    <property type="nucleotide sequence ID" value="NZ_JAUUDS010000006.1"/>
</dbReference>
<organism evidence="9 10">
    <name type="scientific">Sphingomonas aurea</name>
    <dbReference type="NCBI Taxonomy" id="3063994"/>
    <lineage>
        <taxon>Bacteria</taxon>
        <taxon>Pseudomonadati</taxon>
        <taxon>Pseudomonadota</taxon>
        <taxon>Alphaproteobacteria</taxon>
        <taxon>Sphingomonadales</taxon>
        <taxon>Sphingomonadaceae</taxon>
        <taxon>Sphingomonas</taxon>
    </lineage>
</organism>
<evidence type="ECO:0000256" key="1">
    <source>
        <dbReference type="ARBA" id="ARBA00022598"/>
    </source>
</evidence>
<keyword evidence="5 7" id="KW-0067">ATP-binding</keyword>
<dbReference type="InterPro" id="IPR014729">
    <property type="entry name" value="Rossmann-like_a/b/a_fold"/>
</dbReference>
<accession>A0ABT9EM12</accession>
<dbReference type="Gene3D" id="3.40.50.620">
    <property type="entry name" value="HUPs"/>
    <property type="match status" value="1"/>
</dbReference>
<keyword evidence="4" id="KW-0862">Zinc</keyword>
<dbReference type="SUPFAM" id="SSF52374">
    <property type="entry name" value="Nucleotidylyl transferase"/>
    <property type="match status" value="1"/>
</dbReference>
<dbReference type="PANTHER" id="PTHR43311:SF1">
    <property type="entry name" value="GLUTAMYL-Q TRNA(ASP) SYNTHETASE"/>
    <property type="match status" value="1"/>
</dbReference>
<dbReference type="EC" id="6.1.1.-" evidence="9"/>
<keyword evidence="3 7" id="KW-0547">Nucleotide-binding</keyword>
<feature type="domain" description="Glutamyl/glutaminyl-tRNA synthetase class Ib catalytic" evidence="8">
    <location>
        <begin position="8"/>
        <end position="260"/>
    </location>
</feature>
<dbReference type="GO" id="GO:0016874">
    <property type="term" value="F:ligase activity"/>
    <property type="evidence" value="ECO:0007669"/>
    <property type="project" value="UniProtKB-KW"/>
</dbReference>
<sequence>MIRGQEEQVVSRFAPSPTGRLHLGHALSAIRAHDLASAAGGRFLLRIEDIDGTRSRAEHVATILDDLAWLGLRHEPPVFQSERLALYDTALAELRTRGLVYPCFCTRAEIAASASAPHGPVAAYPGTCRPLAPAAAAARMGEAHCWRLDLARALAQPGMADEDLWWHDAAAGRVRADPASQGDVVLARKDAPASYHLAVTVDDAAQGVTDVVRGVDLFDATHVHRLLQALLGLPTPRYHHHPLLTGADGQRLAKRHGSPTLAAMRAAGVDGKSVADDLRNGRLPTGFSVANA</sequence>
<dbReference type="NCBIfam" id="NF004315">
    <property type="entry name" value="PRK05710.1-4"/>
    <property type="match status" value="1"/>
</dbReference>
<dbReference type="InterPro" id="IPR001412">
    <property type="entry name" value="aa-tRNA-synth_I_CS"/>
</dbReference>
<dbReference type="Pfam" id="PF00749">
    <property type="entry name" value="tRNA-synt_1c"/>
    <property type="match status" value="1"/>
</dbReference>
<dbReference type="InterPro" id="IPR049940">
    <property type="entry name" value="GluQ/Sye"/>
</dbReference>
<evidence type="ECO:0000313" key="10">
    <source>
        <dbReference type="Proteomes" id="UP001230685"/>
    </source>
</evidence>
<dbReference type="PANTHER" id="PTHR43311">
    <property type="entry name" value="GLUTAMATE--TRNA LIGASE"/>
    <property type="match status" value="1"/>
</dbReference>
<dbReference type="PROSITE" id="PS00178">
    <property type="entry name" value="AA_TRNA_LIGASE_I"/>
    <property type="match status" value="1"/>
</dbReference>
<evidence type="ECO:0000256" key="3">
    <source>
        <dbReference type="ARBA" id="ARBA00022741"/>
    </source>
</evidence>
<keyword evidence="1 7" id="KW-0436">Ligase</keyword>
<evidence type="ECO:0000256" key="2">
    <source>
        <dbReference type="ARBA" id="ARBA00022723"/>
    </source>
</evidence>
<keyword evidence="7" id="KW-0648">Protein biosynthesis</keyword>
<evidence type="ECO:0000256" key="6">
    <source>
        <dbReference type="ARBA" id="ARBA00023146"/>
    </source>
</evidence>
<keyword evidence="10" id="KW-1185">Reference proteome</keyword>
<evidence type="ECO:0000256" key="4">
    <source>
        <dbReference type="ARBA" id="ARBA00022833"/>
    </source>
</evidence>
<evidence type="ECO:0000259" key="8">
    <source>
        <dbReference type="Pfam" id="PF00749"/>
    </source>
</evidence>
<protein>
    <submittedName>
        <fullName evidence="9">tRNA glutamyl-Q(34) synthetase GluQRS</fullName>
        <ecNumber evidence="9">6.1.1.-</ecNumber>
    </submittedName>
</protein>
<gene>
    <name evidence="9" type="primary">gluQRS</name>
    <name evidence="9" type="ORF">Q5H91_12340</name>
</gene>
<proteinExistence type="inferred from homology"/>
<name>A0ABT9EM12_9SPHN</name>
<keyword evidence="6 7" id="KW-0030">Aminoacyl-tRNA synthetase</keyword>
<comment type="similarity">
    <text evidence="7">Belongs to the class-I aminoacyl-tRNA synthetase family.</text>
</comment>
<dbReference type="PRINTS" id="PR00987">
    <property type="entry name" value="TRNASYNTHGLU"/>
</dbReference>
<evidence type="ECO:0000256" key="5">
    <source>
        <dbReference type="ARBA" id="ARBA00022840"/>
    </source>
</evidence>
<dbReference type="EMBL" id="JAUUDS010000006">
    <property type="protein sequence ID" value="MDP1028005.1"/>
    <property type="molecule type" value="Genomic_DNA"/>
</dbReference>
<dbReference type="InterPro" id="IPR020058">
    <property type="entry name" value="Glu/Gln-tRNA-synth_Ib_cat-dom"/>
</dbReference>
<keyword evidence="2" id="KW-0479">Metal-binding</keyword>
<dbReference type="InterPro" id="IPR000924">
    <property type="entry name" value="Glu/Gln-tRNA-synth"/>
</dbReference>
<evidence type="ECO:0000313" key="9">
    <source>
        <dbReference type="EMBL" id="MDP1028005.1"/>
    </source>
</evidence>
<comment type="caution">
    <text evidence="9">The sequence shown here is derived from an EMBL/GenBank/DDBJ whole genome shotgun (WGS) entry which is preliminary data.</text>
</comment>